<keyword evidence="6" id="KW-0997">Cell inner membrane</keyword>
<accession>A0ABW3V3K1</accession>
<evidence type="ECO:0000256" key="5">
    <source>
        <dbReference type="ARBA" id="ARBA00022475"/>
    </source>
</evidence>
<gene>
    <name evidence="21" type="ORF">ACFQ35_05100</name>
</gene>
<protein>
    <recommendedName>
        <fullName evidence="4">non-specific protein-tyrosine kinase</fullName>
        <ecNumber evidence="4">2.7.10.2</ecNumber>
    </recommendedName>
</protein>
<dbReference type="NCBIfam" id="TIGR01007">
    <property type="entry name" value="eps_fam"/>
    <property type="match status" value="1"/>
</dbReference>
<dbReference type="Pfam" id="PF02706">
    <property type="entry name" value="Wzz"/>
    <property type="match status" value="1"/>
</dbReference>
<dbReference type="InterPro" id="IPR050445">
    <property type="entry name" value="Bact_polysacc_biosynth/exp"/>
</dbReference>
<dbReference type="Pfam" id="PF13614">
    <property type="entry name" value="AAA_31"/>
    <property type="match status" value="1"/>
</dbReference>
<evidence type="ECO:0000256" key="2">
    <source>
        <dbReference type="ARBA" id="ARBA00007316"/>
    </source>
</evidence>
<evidence type="ECO:0000256" key="11">
    <source>
        <dbReference type="ARBA" id="ARBA00022840"/>
    </source>
</evidence>
<dbReference type="InterPro" id="IPR005702">
    <property type="entry name" value="Wzc-like_C"/>
</dbReference>
<feature type="domain" description="Polysaccharide chain length determinant N-terminal" evidence="19">
    <location>
        <begin position="44"/>
        <end position="131"/>
    </location>
</feature>
<dbReference type="InterPro" id="IPR025669">
    <property type="entry name" value="AAA_dom"/>
</dbReference>
<feature type="transmembrane region" description="Helical" evidence="18">
    <location>
        <begin position="462"/>
        <end position="484"/>
    </location>
</feature>
<keyword evidence="13 18" id="KW-0472">Membrane</keyword>
<dbReference type="InterPro" id="IPR027417">
    <property type="entry name" value="P-loop_NTPase"/>
</dbReference>
<evidence type="ECO:0000256" key="4">
    <source>
        <dbReference type="ARBA" id="ARBA00011903"/>
    </source>
</evidence>
<feature type="region of interest" description="Disordered" evidence="17">
    <location>
        <begin position="1"/>
        <end position="23"/>
    </location>
</feature>
<dbReference type="SUPFAM" id="SSF52540">
    <property type="entry name" value="P-loop containing nucleoside triphosphate hydrolases"/>
    <property type="match status" value="1"/>
</dbReference>
<comment type="similarity">
    <text evidence="2">Belongs to the CpsD/CapB family.</text>
</comment>
<name>A0ABW3V3K1_9HYPH</name>
<dbReference type="EMBL" id="JBHTMA010000027">
    <property type="protein sequence ID" value="MFD1226534.1"/>
    <property type="molecule type" value="Genomic_DNA"/>
</dbReference>
<keyword evidence="11" id="KW-0067">ATP-binding</keyword>
<keyword evidence="9" id="KW-0547">Nucleotide-binding</keyword>
<keyword evidence="12 18" id="KW-1133">Transmembrane helix</keyword>
<keyword evidence="7" id="KW-0808">Transferase</keyword>
<evidence type="ECO:0000256" key="13">
    <source>
        <dbReference type="ARBA" id="ARBA00023136"/>
    </source>
</evidence>
<keyword evidence="14" id="KW-0829">Tyrosine-protein kinase</keyword>
<comment type="similarity">
    <text evidence="3">Belongs to the etk/wzc family.</text>
</comment>
<evidence type="ECO:0000256" key="18">
    <source>
        <dbReference type="SAM" id="Phobius"/>
    </source>
</evidence>
<evidence type="ECO:0000256" key="16">
    <source>
        <dbReference type="SAM" id="Coils"/>
    </source>
</evidence>
<keyword evidence="5" id="KW-1003">Cell membrane</keyword>
<evidence type="ECO:0000256" key="10">
    <source>
        <dbReference type="ARBA" id="ARBA00022777"/>
    </source>
</evidence>
<evidence type="ECO:0000259" key="20">
    <source>
        <dbReference type="Pfam" id="PF13614"/>
    </source>
</evidence>
<feature type="transmembrane region" description="Helical" evidence="18">
    <location>
        <begin position="57"/>
        <end position="78"/>
    </location>
</feature>
<organism evidence="21 22">
    <name type="scientific">Pseudochrobactrum kiredjianiae</name>
    <dbReference type="NCBI Taxonomy" id="386305"/>
    <lineage>
        <taxon>Bacteria</taxon>
        <taxon>Pseudomonadati</taxon>
        <taxon>Pseudomonadota</taxon>
        <taxon>Alphaproteobacteria</taxon>
        <taxon>Hyphomicrobiales</taxon>
        <taxon>Brucellaceae</taxon>
        <taxon>Pseudochrobactrum</taxon>
    </lineage>
</organism>
<keyword evidence="8 18" id="KW-0812">Transmembrane</keyword>
<evidence type="ECO:0000313" key="22">
    <source>
        <dbReference type="Proteomes" id="UP001597263"/>
    </source>
</evidence>
<keyword evidence="16" id="KW-0175">Coiled coil</keyword>
<feature type="compositionally biased region" description="Polar residues" evidence="17">
    <location>
        <begin position="1"/>
        <end position="20"/>
    </location>
</feature>
<evidence type="ECO:0000256" key="1">
    <source>
        <dbReference type="ARBA" id="ARBA00004429"/>
    </source>
</evidence>
<feature type="domain" description="AAA" evidence="20">
    <location>
        <begin position="553"/>
        <end position="680"/>
    </location>
</feature>
<evidence type="ECO:0000256" key="9">
    <source>
        <dbReference type="ARBA" id="ARBA00022741"/>
    </source>
</evidence>
<dbReference type="EC" id="2.7.10.2" evidence="4"/>
<feature type="coiled-coil region" evidence="16">
    <location>
        <begin position="322"/>
        <end position="406"/>
    </location>
</feature>
<reference evidence="22" key="1">
    <citation type="journal article" date="2019" name="Int. J. Syst. Evol. Microbiol.">
        <title>The Global Catalogue of Microorganisms (GCM) 10K type strain sequencing project: providing services to taxonomists for standard genome sequencing and annotation.</title>
        <authorList>
            <consortium name="The Broad Institute Genomics Platform"/>
            <consortium name="The Broad Institute Genome Sequencing Center for Infectious Disease"/>
            <person name="Wu L."/>
            <person name="Ma J."/>
        </authorList>
    </citation>
    <scope>NUCLEOTIDE SEQUENCE [LARGE SCALE GENOMIC DNA]</scope>
    <source>
        <strain evidence="22">CCUG 49584</strain>
    </source>
</reference>
<evidence type="ECO:0000256" key="8">
    <source>
        <dbReference type="ARBA" id="ARBA00022692"/>
    </source>
</evidence>
<comment type="caution">
    <text evidence="21">The sequence shown here is derived from an EMBL/GenBank/DDBJ whole genome shotgun (WGS) entry which is preliminary data.</text>
</comment>
<evidence type="ECO:0000256" key="3">
    <source>
        <dbReference type="ARBA" id="ARBA00008883"/>
    </source>
</evidence>
<proteinExistence type="inferred from homology"/>
<keyword evidence="22" id="KW-1185">Reference proteome</keyword>
<dbReference type="PANTHER" id="PTHR32309:SF13">
    <property type="entry name" value="FERRIC ENTEROBACTIN TRANSPORT PROTEIN FEPE"/>
    <property type="match status" value="1"/>
</dbReference>
<dbReference type="RefSeq" id="WP_289388988.1">
    <property type="nucleotide sequence ID" value="NZ_JAUCBM010000028.1"/>
</dbReference>
<sequence>MVEQNNQYLSGQSQAAQPTHWNPHKAVSSTPYGYGFEHNEPANGIDLLGVIFRILQYRWLICIFAAIGIVAAVIITMMQTPKYQATSQLEVLTPSVKVFQDIEVTSETGDMRAFLTAREKILSRITAERVVFALQLSEKEDFLFPRPDFSPFNLFYKAFNISGNNNAEGLSAEDRNNIAVSRTRSNVSVQLVANTSILKITYHDQNPEYARNIANQFAQSFIDQRVDQGSQTSVQARDFIQEQVLLIKEKLQNSEQALVDYAKFAGITVTGDEQSLIGASLSEINKALSEAVQESLDYGRTVKQINAGSGPSIEQVLSSEGLNKLRTTLSQLKSEYQQKLTLFKPGFPEMQQMQSQINELQNQLNLGTKVITDSIKLKHDETLEKVSDLRKKINELEGEQAVYQDKKIQYTMLKREVDSNRTQYDSLISKLNEVAVGSELRTQNAAIIDLATVPRSPYSPRLSINIAIGLIALLGLAGVVIYILEIINNTFSNPEQVEKELGLSILGIIPAIDPKELVTMLADPKSSLSESYRSLRTSLQFSGVDGHPKTMLITSSEPGEGKSTTAVKLAEDFATLGARVLIIDCDMRKPNIHRLFNIDNALGLSNLLTSTIRKEDMSRVIKKGTHKNISIITAGTIPPNPADLLSSARMGLMISQLSSRYDLVILDGPPVIGLSDAPILSRLTEATLMIVSANKATRKSAKMALKRLHAAGSNVIGVVMTLFTVGKFDENYNYRYLSYDYYTEGNEIPKITTVAAANEMNDNEKNWFVVAYLNGIRRYFDYLINRIKSKS</sequence>
<evidence type="ECO:0000256" key="7">
    <source>
        <dbReference type="ARBA" id="ARBA00022679"/>
    </source>
</evidence>
<evidence type="ECO:0000256" key="12">
    <source>
        <dbReference type="ARBA" id="ARBA00022989"/>
    </source>
</evidence>
<evidence type="ECO:0000256" key="15">
    <source>
        <dbReference type="ARBA" id="ARBA00051245"/>
    </source>
</evidence>
<dbReference type="PANTHER" id="PTHR32309">
    <property type="entry name" value="TYROSINE-PROTEIN KINASE"/>
    <property type="match status" value="1"/>
</dbReference>
<evidence type="ECO:0000256" key="17">
    <source>
        <dbReference type="SAM" id="MobiDB-lite"/>
    </source>
</evidence>
<dbReference type="Proteomes" id="UP001597263">
    <property type="component" value="Unassembled WGS sequence"/>
</dbReference>
<dbReference type="CDD" id="cd05387">
    <property type="entry name" value="BY-kinase"/>
    <property type="match status" value="1"/>
</dbReference>
<keyword evidence="10" id="KW-0418">Kinase</keyword>
<evidence type="ECO:0000259" key="19">
    <source>
        <dbReference type="Pfam" id="PF02706"/>
    </source>
</evidence>
<dbReference type="InterPro" id="IPR003856">
    <property type="entry name" value="LPS_length_determ_N"/>
</dbReference>
<evidence type="ECO:0000313" key="21">
    <source>
        <dbReference type="EMBL" id="MFD1226534.1"/>
    </source>
</evidence>
<evidence type="ECO:0000256" key="6">
    <source>
        <dbReference type="ARBA" id="ARBA00022519"/>
    </source>
</evidence>
<comment type="catalytic activity">
    <reaction evidence="15">
        <text>L-tyrosyl-[protein] + ATP = O-phospho-L-tyrosyl-[protein] + ADP + H(+)</text>
        <dbReference type="Rhea" id="RHEA:10596"/>
        <dbReference type="Rhea" id="RHEA-COMP:10136"/>
        <dbReference type="Rhea" id="RHEA-COMP:20101"/>
        <dbReference type="ChEBI" id="CHEBI:15378"/>
        <dbReference type="ChEBI" id="CHEBI:30616"/>
        <dbReference type="ChEBI" id="CHEBI:46858"/>
        <dbReference type="ChEBI" id="CHEBI:61978"/>
        <dbReference type="ChEBI" id="CHEBI:456216"/>
        <dbReference type="EC" id="2.7.10.2"/>
    </reaction>
</comment>
<evidence type="ECO:0000256" key="14">
    <source>
        <dbReference type="ARBA" id="ARBA00023137"/>
    </source>
</evidence>
<comment type="subcellular location">
    <subcellularLocation>
        <location evidence="1">Cell inner membrane</location>
        <topology evidence="1">Multi-pass membrane protein</topology>
    </subcellularLocation>
</comment>
<dbReference type="Gene3D" id="3.40.50.300">
    <property type="entry name" value="P-loop containing nucleotide triphosphate hydrolases"/>
    <property type="match status" value="1"/>
</dbReference>